<protein>
    <submittedName>
        <fullName evidence="2">DRC5 protein</fullName>
    </submittedName>
</protein>
<dbReference type="Gene3D" id="3.80.10.10">
    <property type="entry name" value="Ribonuclease Inhibitor"/>
    <property type="match status" value="1"/>
</dbReference>
<keyword evidence="3" id="KW-1185">Reference proteome</keyword>
<dbReference type="Pfam" id="PF13516">
    <property type="entry name" value="LRR_6"/>
    <property type="match status" value="3"/>
</dbReference>
<dbReference type="PANTHER" id="PTHR24111:SF0">
    <property type="entry name" value="LEUCINE-RICH REPEAT-CONTAINING PROTEIN"/>
    <property type="match status" value="1"/>
</dbReference>
<dbReference type="SMART" id="SM00368">
    <property type="entry name" value="LRR_RI"/>
    <property type="match status" value="2"/>
</dbReference>
<evidence type="ECO:0000313" key="2">
    <source>
        <dbReference type="EMBL" id="CAE7558883.1"/>
    </source>
</evidence>
<dbReference type="InterPro" id="IPR001611">
    <property type="entry name" value="Leu-rich_rpt"/>
</dbReference>
<comment type="caution">
    <text evidence="2">The sequence shown here is derived from an EMBL/GenBank/DDBJ whole genome shotgun (WGS) entry which is preliminary data.</text>
</comment>
<reference evidence="2" key="1">
    <citation type="submission" date="2021-02" db="EMBL/GenBank/DDBJ databases">
        <authorList>
            <person name="Dougan E. K."/>
            <person name="Rhodes N."/>
            <person name="Thang M."/>
            <person name="Chan C."/>
        </authorList>
    </citation>
    <scope>NUCLEOTIDE SEQUENCE</scope>
</reference>
<dbReference type="SUPFAM" id="SSF52047">
    <property type="entry name" value="RNI-like"/>
    <property type="match status" value="1"/>
</dbReference>
<evidence type="ECO:0000313" key="3">
    <source>
        <dbReference type="Proteomes" id="UP000601435"/>
    </source>
</evidence>
<dbReference type="EMBL" id="CAJNJA010026363">
    <property type="protein sequence ID" value="CAE7558883.1"/>
    <property type="molecule type" value="Genomic_DNA"/>
</dbReference>
<accession>A0A812U859</accession>
<dbReference type="InterPro" id="IPR032675">
    <property type="entry name" value="LRR_dom_sf"/>
</dbReference>
<proteinExistence type="predicted"/>
<dbReference type="Gene3D" id="3.40.50.300">
    <property type="entry name" value="P-loop containing nucleotide triphosphate hydrolases"/>
    <property type="match status" value="1"/>
</dbReference>
<gene>
    <name evidence="2" type="primary">DRC5</name>
    <name evidence="2" type="ORF">SNEC2469_LOCUS16134</name>
</gene>
<dbReference type="InterPro" id="IPR052201">
    <property type="entry name" value="LRR-containing_regulator"/>
</dbReference>
<name>A0A812U859_9DINO</name>
<organism evidence="2 3">
    <name type="scientific">Symbiodinium necroappetens</name>
    <dbReference type="NCBI Taxonomy" id="1628268"/>
    <lineage>
        <taxon>Eukaryota</taxon>
        <taxon>Sar</taxon>
        <taxon>Alveolata</taxon>
        <taxon>Dinophyceae</taxon>
        <taxon>Suessiales</taxon>
        <taxon>Symbiodiniaceae</taxon>
        <taxon>Symbiodinium</taxon>
    </lineage>
</organism>
<dbReference type="PANTHER" id="PTHR24111">
    <property type="entry name" value="LEUCINE-RICH REPEAT-CONTAINING PROTEIN 34"/>
    <property type="match status" value="1"/>
</dbReference>
<dbReference type="InterPro" id="IPR027417">
    <property type="entry name" value="P-loop_NTPase"/>
</dbReference>
<sequence length="753" mass="81508">MCLHLLSVCSVVVPPSRAPRAVGELRAGLQRNPEYFVMDMGASLSELNSCSSGGTRLGYADCLGWSSRGGSEPLPYDDSSLAQDCMRTLLRIENSAMAPKAGRIVKSLAKPKVAPRQWPPKVPMGPIEDILPLIAEDDESLDTLMLPSPGLLDGAEGVAFGPEEIEYVCTCLEKNTSVTHLNVSMSPIGDAGAAHIATLLEKRTPIARLSLNSCGIGSEGARALAESLSRSDVIVVELTSNRIDDAGGKALLEAVLQNKKLKELKLSFNCLSQGLEAEMDKDMIGGDEVAWVRSSEGLPDAVELFVKRPGLDPLTSATRKDLHIDWTGLERRTYSVRLLYNEALFKRQAPKLSMRLQNEPLWSKAEILLAGLGLSKDDVVFASRLSLFTSSGLLVVPMAPAWLSLVFAQYVLILATIEADCETTACSSNMLVQLRAKVARRQEAIDVVHILSMGREASCFVLDLVAGNGSHPTIFEPLGGVVEGEGIVTMPAWQTDSVLQCLYDCHNCTGNVVNRDSYSNLQSYCEKLDKTPDTAPYLVVKTTRIVDHGALVRAVPAEYLANSRFIVLLRDPRGVWASTKPFSGWAIHSIPLICELLALQALTLPELSLAVGRRLLISVYERWTLDTSRFGGEVARLVNEDMQAFRALGKDGQRATDELLPPSWVADLSTDELTEIENNDNCRAYMQRVGYAAGSWNASDIKDQAGLVAALSPAEAAVLSTLRSKQSALQTSVASPSEAQKLVFTPAAKNVKG</sequence>
<dbReference type="AlphaFoldDB" id="A0A812U859"/>
<dbReference type="OrthoDB" id="442024at2759"/>
<dbReference type="Proteomes" id="UP000601435">
    <property type="component" value="Unassembled WGS sequence"/>
</dbReference>
<keyword evidence="1" id="KW-0677">Repeat</keyword>
<evidence type="ECO:0000256" key="1">
    <source>
        <dbReference type="ARBA" id="ARBA00022737"/>
    </source>
</evidence>